<organism evidence="7 8">
    <name type="scientific">Aspergillus novoparasiticus</name>
    <dbReference type="NCBI Taxonomy" id="986946"/>
    <lineage>
        <taxon>Eukaryota</taxon>
        <taxon>Fungi</taxon>
        <taxon>Dikarya</taxon>
        <taxon>Ascomycota</taxon>
        <taxon>Pezizomycotina</taxon>
        <taxon>Eurotiomycetes</taxon>
        <taxon>Eurotiomycetidae</taxon>
        <taxon>Eurotiales</taxon>
        <taxon>Aspergillaceae</taxon>
        <taxon>Aspergillus</taxon>
        <taxon>Aspergillus subgen. Circumdati</taxon>
    </lineage>
</organism>
<proteinExistence type="predicted"/>
<evidence type="ECO:0000256" key="2">
    <source>
        <dbReference type="ARBA" id="ARBA00022475"/>
    </source>
</evidence>
<protein>
    <submittedName>
        <fullName evidence="7">Concanavalin A-like lectin/glucanase domain-containing protein</fullName>
    </submittedName>
</protein>
<dbReference type="GO" id="GO:0030246">
    <property type="term" value="F:carbohydrate binding"/>
    <property type="evidence" value="ECO:0007669"/>
    <property type="project" value="UniProtKB-KW"/>
</dbReference>
<dbReference type="GO" id="GO:0005975">
    <property type="term" value="P:carbohydrate metabolic process"/>
    <property type="evidence" value="ECO:0007669"/>
    <property type="project" value="InterPro"/>
</dbReference>
<dbReference type="PANTHER" id="PTHR10963:SF60">
    <property type="entry name" value="GRAM-NEGATIVE BACTERIA-BINDING PROTEIN 1-RELATED"/>
    <property type="match status" value="1"/>
</dbReference>
<dbReference type="SUPFAM" id="SSF49899">
    <property type="entry name" value="Concanavalin A-like lectins/glucanases"/>
    <property type="match status" value="1"/>
</dbReference>
<feature type="domain" description="GH16" evidence="6">
    <location>
        <begin position="37"/>
        <end position="310"/>
    </location>
</feature>
<dbReference type="InterPro" id="IPR013320">
    <property type="entry name" value="ConA-like_dom_sf"/>
</dbReference>
<dbReference type="InterPro" id="IPR000757">
    <property type="entry name" value="Beta-glucanase-like"/>
</dbReference>
<dbReference type="InterPro" id="IPR050546">
    <property type="entry name" value="Glycosyl_Hydrlase_16"/>
</dbReference>
<evidence type="ECO:0000313" key="7">
    <source>
        <dbReference type="EMBL" id="KAB8212949.1"/>
    </source>
</evidence>
<keyword evidence="7" id="KW-0430">Lectin</keyword>
<dbReference type="Proteomes" id="UP000326799">
    <property type="component" value="Unassembled WGS sequence"/>
</dbReference>
<keyword evidence="5" id="KW-0732">Signal</keyword>
<reference evidence="7 8" key="1">
    <citation type="submission" date="2019-04" db="EMBL/GenBank/DDBJ databases">
        <title>Fungal friends and foes A comparative genomics study of 23 Aspergillus species from section Flavi.</title>
        <authorList>
            <consortium name="DOE Joint Genome Institute"/>
            <person name="Kjaerbolling I."/>
            <person name="Vesth T.C."/>
            <person name="Frisvad J.C."/>
            <person name="Nybo J.L."/>
            <person name="Theobald S."/>
            <person name="Kildgaard S."/>
            <person name="Petersen T.I."/>
            <person name="Kuo A."/>
            <person name="Sato A."/>
            <person name="Lyhne E.K."/>
            <person name="Kogle M.E."/>
            <person name="Wiebenga A."/>
            <person name="Kun R.S."/>
            <person name="Lubbers R.J."/>
            <person name="Makela M.R."/>
            <person name="Barry K."/>
            <person name="Chovatia M."/>
            <person name="Clum A."/>
            <person name="Daum C."/>
            <person name="Haridas S."/>
            <person name="He G."/>
            <person name="LaButti K."/>
            <person name="Lipzen A."/>
            <person name="Mondo S."/>
            <person name="Pangilinan J."/>
            <person name="Riley R."/>
            <person name="Salamov A."/>
            <person name="Simmons B.A."/>
            <person name="Magnuson J.K."/>
            <person name="Henrissat B."/>
            <person name="Mortensen U.H."/>
            <person name="Larsen T.O."/>
            <person name="De vries R.P."/>
            <person name="Grigoriev I.V."/>
            <person name="Machida M."/>
            <person name="Baker S.E."/>
            <person name="Andersen M.R."/>
        </authorList>
    </citation>
    <scope>NUCLEOTIDE SEQUENCE [LARGE SCALE GENOMIC DNA]</scope>
    <source>
        <strain evidence="7 8">CBS 126849</strain>
    </source>
</reference>
<dbReference type="PROSITE" id="PS51762">
    <property type="entry name" value="GH16_2"/>
    <property type="match status" value="1"/>
</dbReference>
<evidence type="ECO:0000256" key="4">
    <source>
        <dbReference type="ARBA" id="ARBA00023288"/>
    </source>
</evidence>
<accession>A0A5N6E6M1</accession>
<feature type="chain" id="PRO_5025049037" evidence="5">
    <location>
        <begin position="18"/>
        <end position="330"/>
    </location>
</feature>
<evidence type="ECO:0000259" key="6">
    <source>
        <dbReference type="PROSITE" id="PS51762"/>
    </source>
</evidence>
<feature type="signal peptide" evidence="5">
    <location>
        <begin position="1"/>
        <end position="17"/>
    </location>
</feature>
<dbReference type="CDD" id="cd02182">
    <property type="entry name" value="GH16_Strep_laminarinase_like"/>
    <property type="match status" value="1"/>
</dbReference>
<dbReference type="GO" id="GO:0004553">
    <property type="term" value="F:hydrolase activity, hydrolyzing O-glycosyl compounds"/>
    <property type="evidence" value="ECO:0007669"/>
    <property type="project" value="InterPro"/>
</dbReference>
<dbReference type="EMBL" id="ML733770">
    <property type="protein sequence ID" value="KAB8212949.1"/>
    <property type="molecule type" value="Genomic_DNA"/>
</dbReference>
<gene>
    <name evidence="7" type="ORF">BDV33DRAFT_210678</name>
</gene>
<keyword evidence="2" id="KW-1003">Cell membrane</keyword>
<keyword evidence="3" id="KW-0472">Membrane</keyword>
<keyword evidence="3" id="KW-0336">GPI-anchor</keyword>
<comment type="subcellular location">
    <subcellularLocation>
        <location evidence="1">Cell membrane</location>
        <topology evidence="1">Lipid-anchor</topology>
        <topology evidence="1">GPI-anchor</topology>
    </subcellularLocation>
</comment>
<keyword evidence="8" id="KW-1185">Reference proteome</keyword>
<evidence type="ECO:0000256" key="1">
    <source>
        <dbReference type="ARBA" id="ARBA00004609"/>
    </source>
</evidence>
<dbReference type="Gene3D" id="2.60.120.200">
    <property type="match status" value="1"/>
</dbReference>
<dbReference type="AlphaFoldDB" id="A0A5N6E6M1"/>
<dbReference type="PANTHER" id="PTHR10963">
    <property type="entry name" value="GLYCOSYL HYDROLASE-RELATED"/>
    <property type="match status" value="1"/>
</dbReference>
<evidence type="ECO:0000313" key="8">
    <source>
        <dbReference type="Proteomes" id="UP000326799"/>
    </source>
</evidence>
<dbReference type="GO" id="GO:0098552">
    <property type="term" value="C:side of membrane"/>
    <property type="evidence" value="ECO:0007669"/>
    <property type="project" value="UniProtKB-KW"/>
</dbReference>
<sequence length="330" mass="36710">MLPFIAFLFLHISYTQASRCLEGPLLGNIVPLLPSVEHRYQLTWHDEFNYRSGYHLPTSKEWIADIGYSYPGGAPAWGNNETQKYTMSPANIQVTPSGTLTLTPRLSLNGSWTSGRIETQRSDFAATPGGKLFIEGRLRTGCAHPYKQQGIWAAFWALGADFRGNHTNWPAASEWDFVEVVNGLPKVYNTVHCGIAPGGPCNETNGLGNGGTRWSICEWHTVGFEVDRDVDVWYKEKLKWYLDGEQVFELPASRINSSATWAAIAHKGHFLLLNVAVGGYWPGQPNATTADGKDVQMEVDYVRIWNTYGPRAHHTATDQSKNVDPGVLII</sequence>
<keyword evidence="4" id="KW-0449">Lipoprotein</keyword>
<dbReference type="GO" id="GO:0005886">
    <property type="term" value="C:plasma membrane"/>
    <property type="evidence" value="ECO:0007669"/>
    <property type="project" value="UniProtKB-SubCell"/>
</dbReference>
<evidence type="ECO:0000256" key="3">
    <source>
        <dbReference type="ARBA" id="ARBA00022622"/>
    </source>
</evidence>
<keyword evidence="3" id="KW-0325">Glycoprotein</keyword>
<evidence type="ECO:0000256" key="5">
    <source>
        <dbReference type="SAM" id="SignalP"/>
    </source>
</evidence>
<name>A0A5N6E6M1_9EURO</name>